<dbReference type="Pfam" id="PF13450">
    <property type="entry name" value="NAD_binding_8"/>
    <property type="match status" value="1"/>
</dbReference>
<evidence type="ECO:0000313" key="1">
    <source>
        <dbReference type="EMBL" id="GEK74437.1"/>
    </source>
</evidence>
<dbReference type="RefSeq" id="WP_146910113.1">
    <property type="nucleotide sequence ID" value="NZ_BJUS01000045.1"/>
</dbReference>
<reference evidence="1 2" key="1">
    <citation type="submission" date="2019-07" db="EMBL/GenBank/DDBJ databases">
        <title>Whole genome shotgun sequence of Halomonas halophila NBRC 102604.</title>
        <authorList>
            <person name="Hosoyama A."/>
            <person name="Uohara A."/>
            <person name="Ohji S."/>
            <person name="Ichikawa N."/>
        </authorList>
    </citation>
    <scope>NUCLEOTIDE SEQUENCE [LARGE SCALE GENOMIC DNA]</scope>
    <source>
        <strain evidence="1 2">NBRC 102604</strain>
    </source>
</reference>
<dbReference type="InterPro" id="IPR036188">
    <property type="entry name" value="FAD/NAD-bd_sf"/>
</dbReference>
<evidence type="ECO:0000313" key="2">
    <source>
        <dbReference type="Proteomes" id="UP000321121"/>
    </source>
</evidence>
<dbReference type="PANTHER" id="PTHR16128">
    <property type="entry name" value="FAD/NAD(P)-BINDING OXIDOREDUCTASE FAMILY PROTEIN"/>
    <property type="match status" value="1"/>
</dbReference>
<keyword evidence="2" id="KW-1185">Reference proteome</keyword>
<protein>
    <submittedName>
        <fullName evidence="1">FAD-dependent oxidoreductase</fullName>
    </submittedName>
</protein>
<dbReference type="PRINTS" id="PR00419">
    <property type="entry name" value="ADXRDTASE"/>
</dbReference>
<dbReference type="Gene3D" id="3.90.660.10">
    <property type="match status" value="1"/>
</dbReference>
<dbReference type="PANTHER" id="PTHR16128:SF5">
    <property type="entry name" value="FAD_NAD(P)-BINDING OXIDOREDUCTASE FAMILY PROTEIN"/>
    <property type="match status" value="1"/>
</dbReference>
<dbReference type="EMBL" id="BJUS01000045">
    <property type="protein sequence ID" value="GEK74437.1"/>
    <property type="molecule type" value="Genomic_DNA"/>
</dbReference>
<sequence length="351" mass="37425">MTSTPPSHAVIGAGIAGLACARALADAGHDVTVFDKGRGPGGRMSSRRLEDGAIELGAQSFRAAHPAFREQVAAWVQAGVAAPWPDALWRLEAGRAARRADGHPRYTGTPRMSAVTRQLARGLPLHTGTRIVSLARAGNDWRLIDERGTTHGPFATVSLALPAPQAEGLIAPHAPELASECRQVPQRACWAAWARLEAPLTLPGAEANWPLLQFDAGPLKRVVRHRTKPGRGGAPELITLLADLDWSERRLEDAPDAVAVDLLGALNDALETLRPAASLPAVQARGAHRWRYAEPGAVAPGHDHRLTDAGLALCGDGWRGGRIEDAWLSGHHLGEALCHRHPLPDHGDFPT</sequence>
<dbReference type="SUPFAM" id="SSF51905">
    <property type="entry name" value="FAD/NAD(P)-binding domain"/>
    <property type="match status" value="1"/>
</dbReference>
<name>A0ABQ0U7E4_9GAMM</name>
<dbReference type="Proteomes" id="UP000321121">
    <property type="component" value="Unassembled WGS sequence"/>
</dbReference>
<comment type="caution">
    <text evidence="1">The sequence shown here is derived from an EMBL/GenBank/DDBJ whole genome shotgun (WGS) entry which is preliminary data.</text>
</comment>
<organism evidence="1 2">
    <name type="scientific">Halomonas halophila</name>
    <dbReference type="NCBI Taxonomy" id="29573"/>
    <lineage>
        <taxon>Bacteria</taxon>
        <taxon>Pseudomonadati</taxon>
        <taxon>Pseudomonadota</taxon>
        <taxon>Gammaproteobacteria</taxon>
        <taxon>Oceanospirillales</taxon>
        <taxon>Halomonadaceae</taxon>
        <taxon>Halomonas</taxon>
    </lineage>
</organism>
<accession>A0ABQ0U7E4</accession>
<proteinExistence type="predicted"/>
<dbReference type="Gene3D" id="3.50.50.60">
    <property type="entry name" value="FAD/NAD(P)-binding domain"/>
    <property type="match status" value="1"/>
</dbReference>
<gene>
    <name evidence="1" type="ORF">HHA04nite_29810</name>
</gene>